<dbReference type="RefSeq" id="XP_013096565.2">
    <property type="nucleotide sequence ID" value="XM_013241111.2"/>
</dbReference>
<sequence>MKVIDLHPDSGFPFLVPPLRECLTVKSPCAMGLVSHNMTVYWHEISDYFCFLTLPVLLIFAIITQIISVIVLSRQVRQSLDTYLMGLNIATMLLLLSTALLSLQHYVGPHDLLVYAQPYTASCRDWFWYSAIWLLVMMSFERMLTVSASRANTLCTSSQAAVVVTMVFAVGLVSALPRFWEYEAVEVLDPQTNATSLIAEKTMSTTTEEYNTMYFWYVKGVTLFAPFGMMILMCLVLACRTRRAVLTKRYTAIKHTNGLTVNRKMKEEVSMSKLLIVLMCLYMLCSSPASILDLLAQVWPALIDPASRTFSSLYNLFTVLFFFQFALHLMIYFTFNKPFRLTMLAIFCCCC</sequence>
<dbReference type="Pfam" id="PF00001">
    <property type="entry name" value="7tm_1"/>
    <property type="match status" value="1"/>
</dbReference>
<feature type="transmembrane region" description="Helical" evidence="5">
    <location>
        <begin position="160"/>
        <end position="180"/>
    </location>
</feature>
<dbReference type="SUPFAM" id="SSF81321">
    <property type="entry name" value="Family A G protein-coupled receptor-like"/>
    <property type="match status" value="1"/>
</dbReference>
<feature type="transmembrane region" description="Helical" evidence="5">
    <location>
        <begin position="312"/>
        <end position="335"/>
    </location>
</feature>
<dbReference type="VEuPathDB" id="VectorBase:BGLAX_046798"/>
<dbReference type="KEGG" id="bgt:106079879"/>
<dbReference type="GO" id="GO:0004930">
    <property type="term" value="F:G protein-coupled receptor activity"/>
    <property type="evidence" value="ECO:0007669"/>
    <property type="project" value="InterPro"/>
</dbReference>
<dbReference type="OrthoDB" id="6094942at2759"/>
<feature type="transmembrane region" description="Helical" evidence="5">
    <location>
        <begin position="84"/>
        <end position="106"/>
    </location>
</feature>
<feature type="transmembrane region" description="Helical" evidence="5">
    <location>
        <begin position="48"/>
        <end position="72"/>
    </location>
</feature>
<evidence type="ECO:0000313" key="7">
    <source>
        <dbReference type="EnsemblMetazoa" id="BGLB037790-PA"/>
    </source>
</evidence>
<dbReference type="PANTHER" id="PTHR46641:SF2">
    <property type="entry name" value="FMRFAMIDE RECEPTOR"/>
    <property type="match status" value="1"/>
</dbReference>
<feature type="domain" description="G-protein coupled receptors family 1 profile" evidence="6">
    <location>
        <begin position="62"/>
        <end position="332"/>
    </location>
</feature>
<accession>A0A2C9M2I2</accession>
<keyword evidence="2 5" id="KW-0812">Transmembrane</keyword>
<evidence type="ECO:0000313" key="8">
    <source>
        <dbReference type="Proteomes" id="UP000076420"/>
    </source>
</evidence>
<evidence type="ECO:0000256" key="5">
    <source>
        <dbReference type="SAM" id="Phobius"/>
    </source>
</evidence>
<comment type="subcellular location">
    <subcellularLocation>
        <location evidence="1">Membrane</location>
    </subcellularLocation>
</comment>
<keyword evidence="3 5" id="KW-1133">Transmembrane helix</keyword>
<dbReference type="Gene3D" id="1.20.1070.10">
    <property type="entry name" value="Rhodopsin 7-helix transmembrane proteins"/>
    <property type="match status" value="1"/>
</dbReference>
<dbReference type="EnsemblMetazoa" id="BGLB037790-RA">
    <property type="protein sequence ID" value="BGLB037790-PA"/>
    <property type="gene ID" value="BGLB037790"/>
</dbReference>
<evidence type="ECO:0000256" key="1">
    <source>
        <dbReference type="ARBA" id="ARBA00004370"/>
    </source>
</evidence>
<feature type="transmembrane region" description="Helical" evidence="5">
    <location>
        <begin position="274"/>
        <end position="292"/>
    </location>
</feature>
<evidence type="ECO:0000256" key="4">
    <source>
        <dbReference type="ARBA" id="ARBA00023136"/>
    </source>
</evidence>
<dbReference type="PRINTS" id="PR00237">
    <property type="entry name" value="GPCRRHODOPSN"/>
</dbReference>
<protein>
    <recommendedName>
        <fullName evidence="6">G-protein coupled receptors family 1 profile domain-containing protein</fullName>
    </recommendedName>
</protein>
<feature type="transmembrane region" description="Helical" evidence="5">
    <location>
        <begin position="214"/>
        <end position="239"/>
    </location>
</feature>
<gene>
    <name evidence="7" type="primary">106079879</name>
</gene>
<dbReference type="VEuPathDB" id="VectorBase:BGLB037790"/>
<dbReference type="AlphaFoldDB" id="A0A2C9M2I2"/>
<dbReference type="InterPro" id="IPR000276">
    <property type="entry name" value="GPCR_Rhodpsn"/>
</dbReference>
<proteinExistence type="predicted"/>
<evidence type="ECO:0000256" key="2">
    <source>
        <dbReference type="ARBA" id="ARBA00022692"/>
    </source>
</evidence>
<dbReference type="InterPro" id="IPR017452">
    <property type="entry name" value="GPCR_Rhodpsn_7TM"/>
</dbReference>
<dbReference type="STRING" id="6526.A0A2C9M2I2"/>
<dbReference type="GO" id="GO:0016020">
    <property type="term" value="C:membrane"/>
    <property type="evidence" value="ECO:0007669"/>
    <property type="project" value="UniProtKB-SubCell"/>
</dbReference>
<name>A0A2C9M2I2_BIOGL</name>
<evidence type="ECO:0000259" key="6">
    <source>
        <dbReference type="PROSITE" id="PS50262"/>
    </source>
</evidence>
<keyword evidence="4 5" id="KW-0472">Membrane</keyword>
<reference evidence="7" key="1">
    <citation type="submission" date="2020-05" db="UniProtKB">
        <authorList>
            <consortium name="EnsemblMetazoa"/>
        </authorList>
    </citation>
    <scope>IDENTIFICATION</scope>
    <source>
        <strain evidence="7">BB02</strain>
    </source>
</reference>
<feature type="transmembrane region" description="Helical" evidence="5">
    <location>
        <begin position="126"/>
        <end position="148"/>
    </location>
</feature>
<organism evidence="7 8">
    <name type="scientific">Biomphalaria glabrata</name>
    <name type="common">Bloodfluke planorb</name>
    <name type="synonym">Freshwater snail</name>
    <dbReference type="NCBI Taxonomy" id="6526"/>
    <lineage>
        <taxon>Eukaryota</taxon>
        <taxon>Metazoa</taxon>
        <taxon>Spiralia</taxon>
        <taxon>Lophotrochozoa</taxon>
        <taxon>Mollusca</taxon>
        <taxon>Gastropoda</taxon>
        <taxon>Heterobranchia</taxon>
        <taxon>Euthyneura</taxon>
        <taxon>Panpulmonata</taxon>
        <taxon>Hygrophila</taxon>
        <taxon>Lymnaeoidea</taxon>
        <taxon>Planorbidae</taxon>
        <taxon>Biomphalaria</taxon>
    </lineage>
</organism>
<dbReference type="PROSITE" id="PS50262">
    <property type="entry name" value="G_PROTEIN_RECEP_F1_2"/>
    <property type="match status" value="1"/>
</dbReference>
<evidence type="ECO:0000256" key="3">
    <source>
        <dbReference type="ARBA" id="ARBA00022989"/>
    </source>
</evidence>
<dbReference type="PANTHER" id="PTHR46641">
    <property type="entry name" value="FMRFAMIDE RECEPTOR-RELATED"/>
    <property type="match status" value="1"/>
</dbReference>
<dbReference type="Proteomes" id="UP000076420">
    <property type="component" value="Unassembled WGS sequence"/>
</dbReference>
<dbReference type="InterPro" id="IPR052954">
    <property type="entry name" value="GPCR-Ligand_Int"/>
</dbReference>